<dbReference type="EMBL" id="CM047750">
    <property type="protein sequence ID" value="KAJ0007821.1"/>
    <property type="molecule type" value="Genomic_DNA"/>
</dbReference>
<accession>A0ACC0X272</accession>
<gene>
    <name evidence="1" type="ORF">Pint_30493</name>
</gene>
<evidence type="ECO:0000313" key="1">
    <source>
        <dbReference type="EMBL" id="KAJ0007821.1"/>
    </source>
</evidence>
<protein>
    <submittedName>
        <fullName evidence="1">Uncharacterized protein</fullName>
    </submittedName>
</protein>
<comment type="caution">
    <text evidence="1">The sequence shown here is derived from an EMBL/GenBank/DDBJ whole genome shotgun (WGS) entry which is preliminary data.</text>
</comment>
<name>A0ACC0X272_9ROSI</name>
<organism evidence="1 2">
    <name type="scientific">Pistacia integerrima</name>
    <dbReference type="NCBI Taxonomy" id="434235"/>
    <lineage>
        <taxon>Eukaryota</taxon>
        <taxon>Viridiplantae</taxon>
        <taxon>Streptophyta</taxon>
        <taxon>Embryophyta</taxon>
        <taxon>Tracheophyta</taxon>
        <taxon>Spermatophyta</taxon>
        <taxon>Magnoliopsida</taxon>
        <taxon>eudicotyledons</taxon>
        <taxon>Gunneridae</taxon>
        <taxon>Pentapetalae</taxon>
        <taxon>rosids</taxon>
        <taxon>malvids</taxon>
        <taxon>Sapindales</taxon>
        <taxon>Anacardiaceae</taxon>
        <taxon>Pistacia</taxon>
    </lineage>
</organism>
<evidence type="ECO:0000313" key="2">
    <source>
        <dbReference type="Proteomes" id="UP001163603"/>
    </source>
</evidence>
<dbReference type="Proteomes" id="UP001163603">
    <property type="component" value="Chromosome 15"/>
</dbReference>
<sequence>MSPIQLTVEELKSAEDRGKAPTMTPPRRKRRMRSQDSTKRLVFGGMPSNPKGITTTITKEAIGEVVDHLSIPLCTLLDYALGVTWDNLKKLDKAALLQKVVEDQTQVYLCLNTPFYLSIGGTQNYLLCVCVCVCVCAQLFSLMTPLYQEAYTNLLG</sequence>
<keyword evidence="2" id="KW-1185">Reference proteome</keyword>
<proteinExistence type="predicted"/>
<reference evidence="2" key="1">
    <citation type="journal article" date="2023" name="G3 (Bethesda)">
        <title>Genome assembly and association tests identify interacting loci associated with vigor, precocity, and sex in interspecific pistachio rootstocks.</title>
        <authorList>
            <person name="Palmer W."/>
            <person name="Jacygrad E."/>
            <person name="Sagayaradj S."/>
            <person name="Cavanaugh K."/>
            <person name="Han R."/>
            <person name="Bertier L."/>
            <person name="Beede B."/>
            <person name="Kafkas S."/>
            <person name="Golino D."/>
            <person name="Preece J."/>
            <person name="Michelmore R."/>
        </authorList>
    </citation>
    <scope>NUCLEOTIDE SEQUENCE [LARGE SCALE GENOMIC DNA]</scope>
</reference>